<dbReference type="AlphaFoldDB" id="A0A173XE37"/>
<evidence type="ECO:0000313" key="11">
    <source>
        <dbReference type="Proteomes" id="UP000095546"/>
    </source>
</evidence>
<dbReference type="PANTHER" id="PTHR33992">
    <property type="entry name" value="RIBONUCLEASE P PROTEIN COMPONENT"/>
    <property type="match status" value="1"/>
</dbReference>
<evidence type="ECO:0000256" key="6">
    <source>
        <dbReference type="ARBA" id="ARBA00022884"/>
    </source>
</evidence>
<dbReference type="GO" id="GO:0042781">
    <property type="term" value="F:3'-tRNA processing endoribonuclease activity"/>
    <property type="evidence" value="ECO:0007669"/>
    <property type="project" value="TreeGrafter"/>
</dbReference>
<evidence type="ECO:0000256" key="8">
    <source>
        <dbReference type="NCBIfam" id="TIGR00188"/>
    </source>
</evidence>
<keyword evidence="2 7" id="KW-0819">tRNA processing</keyword>
<evidence type="ECO:0000256" key="1">
    <source>
        <dbReference type="ARBA" id="ARBA00002663"/>
    </source>
</evidence>
<dbReference type="HAMAP" id="MF_00227">
    <property type="entry name" value="RNase_P"/>
    <property type="match status" value="1"/>
</dbReference>
<keyword evidence="11" id="KW-1185">Reference proteome</keyword>
<dbReference type="EC" id="3.1.26.5" evidence="7 8"/>
<keyword evidence="4 7" id="KW-0255">Endonuclease</keyword>
<keyword evidence="6 7" id="KW-0694">RNA-binding</keyword>
<name>A0A173XE37_9FIRM</name>
<dbReference type="EMBL" id="CYYU01000002">
    <property type="protein sequence ID" value="CUN49266.1"/>
    <property type="molecule type" value="Genomic_DNA"/>
</dbReference>
<dbReference type="GeneID" id="83710172"/>
<gene>
    <name evidence="7 10" type="primary">rnpA</name>
    <name evidence="10" type="ORF">ERS852385_00570</name>
</gene>
<evidence type="ECO:0000256" key="4">
    <source>
        <dbReference type="ARBA" id="ARBA00022759"/>
    </source>
</evidence>
<accession>A0A173XE37</accession>
<dbReference type="Pfam" id="PF00825">
    <property type="entry name" value="Ribonuclease_P"/>
    <property type="match status" value="1"/>
</dbReference>
<sequence>MLTLPRRRIIKRRSDFQRVYRSGRSFANRYFVLYVFPSDGVRGRVGFAAGKKLGCAVTRNRVKRLLRETYRLNQDRVREDAALLLVGRKPIVDVKCPVVERAFLQLGQQAGIFKGSKKDLRAFHGPRHAAPRKASSGKSTARQKRS</sequence>
<reference evidence="10 11" key="1">
    <citation type="submission" date="2015-09" db="EMBL/GenBank/DDBJ databases">
        <authorList>
            <consortium name="Pathogen Informatics"/>
        </authorList>
    </citation>
    <scope>NUCLEOTIDE SEQUENCE [LARGE SCALE GENOMIC DNA]</scope>
    <source>
        <strain evidence="10 11">2789STDY5608828</strain>
    </source>
</reference>
<organism evidence="10 11">
    <name type="scientific">Mitsuokella jalaludinii</name>
    <dbReference type="NCBI Taxonomy" id="187979"/>
    <lineage>
        <taxon>Bacteria</taxon>
        <taxon>Bacillati</taxon>
        <taxon>Bacillota</taxon>
        <taxon>Negativicutes</taxon>
        <taxon>Selenomonadales</taxon>
        <taxon>Selenomonadaceae</taxon>
        <taxon>Mitsuokella</taxon>
    </lineage>
</organism>
<dbReference type="GO" id="GO:0000049">
    <property type="term" value="F:tRNA binding"/>
    <property type="evidence" value="ECO:0007669"/>
    <property type="project" value="UniProtKB-UniRule"/>
</dbReference>
<evidence type="ECO:0000256" key="5">
    <source>
        <dbReference type="ARBA" id="ARBA00022801"/>
    </source>
</evidence>
<evidence type="ECO:0000256" key="3">
    <source>
        <dbReference type="ARBA" id="ARBA00022722"/>
    </source>
</evidence>
<dbReference type="GO" id="GO:0001682">
    <property type="term" value="P:tRNA 5'-leader removal"/>
    <property type="evidence" value="ECO:0007669"/>
    <property type="project" value="UniProtKB-UniRule"/>
</dbReference>
<dbReference type="NCBIfam" id="TIGR00188">
    <property type="entry name" value="rnpA"/>
    <property type="match status" value="1"/>
</dbReference>
<protein>
    <recommendedName>
        <fullName evidence="7 8">Ribonuclease P protein component</fullName>
        <shortName evidence="7">RNase P protein</shortName>
        <shortName evidence="7">RNaseP protein</shortName>
        <ecNumber evidence="7 8">3.1.26.5</ecNumber>
    </recommendedName>
    <alternativeName>
        <fullName evidence="7">Protein C5</fullName>
    </alternativeName>
</protein>
<evidence type="ECO:0000256" key="2">
    <source>
        <dbReference type="ARBA" id="ARBA00022694"/>
    </source>
</evidence>
<proteinExistence type="inferred from homology"/>
<dbReference type="STRING" id="187979.ERS852385_00570"/>
<dbReference type="InterPro" id="IPR000100">
    <property type="entry name" value="RNase_P"/>
</dbReference>
<comment type="function">
    <text evidence="1 7">RNaseP catalyzes the removal of the 5'-leader sequence from pre-tRNA to produce the mature 5'-terminus. It can also cleave other RNA substrates such as 4.5S RNA. The protein component plays an auxiliary but essential role in vivo by binding to the 5'-leader sequence and broadening the substrate specificity of the ribozyme.</text>
</comment>
<dbReference type="GO" id="GO:0004526">
    <property type="term" value="F:ribonuclease P activity"/>
    <property type="evidence" value="ECO:0007669"/>
    <property type="project" value="UniProtKB-UniRule"/>
</dbReference>
<dbReference type="Proteomes" id="UP000095546">
    <property type="component" value="Unassembled WGS sequence"/>
</dbReference>
<dbReference type="InterPro" id="IPR020568">
    <property type="entry name" value="Ribosomal_Su5_D2-typ_SF"/>
</dbReference>
<evidence type="ECO:0000313" key="10">
    <source>
        <dbReference type="EMBL" id="CUN49266.1"/>
    </source>
</evidence>
<comment type="catalytic activity">
    <reaction evidence="7">
        <text>Endonucleolytic cleavage of RNA, removing 5'-extranucleotides from tRNA precursor.</text>
        <dbReference type="EC" id="3.1.26.5"/>
    </reaction>
</comment>
<dbReference type="SUPFAM" id="SSF54211">
    <property type="entry name" value="Ribosomal protein S5 domain 2-like"/>
    <property type="match status" value="1"/>
</dbReference>
<evidence type="ECO:0000256" key="9">
    <source>
        <dbReference type="SAM" id="MobiDB-lite"/>
    </source>
</evidence>
<feature type="region of interest" description="Disordered" evidence="9">
    <location>
        <begin position="123"/>
        <end position="146"/>
    </location>
</feature>
<dbReference type="PANTHER" id="PTHR33992:SF1">
    <property type="entry name" value="RIBONUCLEASE P PROTEIN COMPONENT"/>
    <property type="match status" value="1"/>
</dbReference>
<dbReference type="OrthoDB" id="9810867at2"/>
<keyword evidence="5 7" id="KW-0378">Hydrolase</keyword>
<dbReference type="RefSeq" id="WP_082427673.1">
    <property type="nucleotide sequence ID" value="NZ_CABIWZ010000002.1"/>
</dbReference>
<evidence type="ECO:0000256" key="7">
    <source>
        <dbReference type="HAMAP-Rule" id="MF_00227"/>
    </source>
</evidence>
<dbReference type="Gene3D" id="3.30.230.10">
    <property type="match status" value="1"/>
</dbReference>
<dbReference type="GO" id="GO:0030677">
    <property type="term" value="C:ribonuclease P complex"/>
    <property type="evidence" value="ECO:0007669"/>
    <property type="project" value="TreeGrafter"/>
</dbReference>
<dbReference type="InterPro" id="IPR020539">
    <property type="entry name" value="RNase_P_CS"/>
</dbReference>
<dbReference type="PROSITE" id="PS00648">
    <property type="entry name" value="RIBONUCLEASE_P"/>
    <property type="match status" value="1"/>
</dbReference>
<comment type="similarity">
    <text evidence="7">Belongs to the RnpA family.</text>
</comment>
<dbReference type="InterPro" id="IPR014721">
    <property type="entry name" value="Ribsml_uS5_D2-typ_fold_subgr"/>
</dbReference>
<dbReference type="eggNOG" id="COG0594">
    <property type="taxonomic scope" value="Bacteria"/>
</dbReference>
<keyword evidence="3 7" id="KW-0540">Nuclease</keyword>
<comment type="subunit">
    <text evidence="7">Consists of a catalytic RNA component (M1 or rnpB) and a protein subunit.</text>
</comment>